<dbReference type="Pfam" id="PF11721">
    <property type="entry name" value="Malectin"/>
    <property type="match status" value="1"/>
</dbReference>
<dbReference type="Gene3D" id="2.60.120.430">
    <property type="entry name" value="Galactose-binding lectin"/>
    <property type="match status" value="1"/>
</dbReference>
<dbReference type="RefSeq" id="WP_204662432.1">
    <property type="nucleotide sequence ID" value="NZ_CP056775.1"/>
</dbReference>
<feature type="domain" description="Malectin" evidence="4">
    <location>
        <begin position="403"/>
        <end position="554"/>
    </location>
</feature>
<name>A0ABX7I5Q2_9BACT</name>
<dbReference type="EMBL" id="CP056775">
    <property type="protein sequence ID" value="QRR00822.1"/>
    <property type="molecule type" value="Genomic_DNA"/>
</dbReference>
<dbReference type="Pfam" id="PF18962">
    <property type="entry name" value="Por_Secre_tail"/>
    <property type="match status" value="1"/>
</dbReference>
<feature type="domain" description="Secretion system C-terminal sorting" evidence="5">
    <location>
        <begin position="749"/>
        <end position="818"/>
    </location>
</feature>
<keyword evidence="2" id="KW-0964">Secreted</keyword>
<dbReference type="Pfam" id="PF24517">
    <property type="entry name" value="CBM96"/>
    <property type="match status" value="1"/>
</dbReference>
<evidence type="ECO:0000256" key="2">
    <source>
        <dbReference type="ARBA" id="ARBA00022525"/>
    </source>
</evidence>
<proteinExistence type="predicted"/>
<evidence type="ECO:0000259" key="6">
    <source>
        <dbReference type="Pfam" id="PF24517"/>
    </source>
</evidence>
<dbReference type="NCBIfam" id="TIGR04183">
    <property type="entry name" value="Por_Secre_tail"/>
    <property type="match status" value="1"/>
</dbReference>
<dbReference type="SUPFAM" id="SSF49785">
    <property type="entry name" value="Galactose-binding domain-like"/>
    <property type="match status" value="1"/>
</dbReference>
<accession>A0ABX7I5Q2</accession>
<keyword evidence="8" id="KW-1185">Reference proteome</keyword>
<evidence type="ECO:0000259" key="5">
    <source>
        <dbReference type="Pfam" id="PF18962"/>
    </source>
</evidence>
<evidence type="ECO:0000313" key="8">
    <source>
        <dbReference type="Proteomes" id="UP000612680"/>
    </source>
</evidence>
<dbReference type="InterPro" id="IPR026444">
    <property type="entry name" value="Secre_tail"/>
</dbReference>
<feature type="domain" description="Carbohydrate-binding module family 96" evidence="6">
    <location>
        <begin position="561"/>
        <end position="724"/>
    </location>
</feature>
<dbReference type="InterPro" id="IPR055372">
    <property type="entry name" value="CBM96"/>
</dbReference>
<organism evidence="7 8">
    <name type="scientific">Dyadobacter sandarakinus</name>
    <dbReference type="NCBI Taxonomy" id="2747268"/>
    <lineage>
        <taxon>Bacteria</taxon>
        <taxon>Pseudomonadati</taxon>
        <taxon>Bacteroidota</taxon>
        <taxon>Cytophagia</taxon>
        <taxon>Cytophagales</taxon>
        <taxon>Spirosomataceae</taxon>
        <taxon>Dyadobacter</taxon>
    </lineage>
</organism>
<dbReference type="PANTHER" id="PTHR42754">
    <property type="entry name" value="ENDOGLUCANASE"/>
    <property type="match status" value="1"/>
</dbReference>
<sequence length="829" mass="89344">MSLFAQPAIEWEKIINAPSNGYTYMWVVTETPDGGYIVGGQADGGIGGDKTAPNKGSTDYWVIKLRADRTVEWDKTFGGSREDELKEIVLTADGGYLLGGNSNSDAGFDKSEDCKGGYSESGMPPDYWIVKISANGTKQWDKTYGGLGEDYFKTIQLTSDGGYILGGGAKRGYNIIKLRSDGSVDWERTYVGADGFSPFGTIKQTADNGYIIVGYSEDGVGFDKTQPSKGSYDYWIIKVDASGTVLWDKVYGGSDYDTAQDVTELSNGKYLVTGSSNSPISGDKTENPFTPGALESWILMLNADGSLAWENRIGNGRLSFFEEKENGHIVLAGIASANPDKTENSTSAWIVTVDNNGSIVSNLSLPSTGYNFRRTSDSGFVLFSDTYRFTKFANPQPPLPQTTLRINAGGPDFTTATKKLFIADKYYAGTDRTSSIASGDILGTTNNVLYRSARSAPSFSYNIPVGSGQVNVTLHFAETYFGVPGTKGEKGGTGSRRFHVNMEGSRKLTNYDIFSAAGGAMRANQITFPVTVTDGVLNIDFLTGAADQPRVCAIEVVPVSVTLTPVADAYVRGGSYSATNFGLTSSLEVKSLSTDPAVRRASYLKFQLPAQTPVVSAKLRVYGRNHENTKPISLHAYGVDTDSWTEAGITQSNAPATSTVSLGFAAVTDVYQYYEIDVTSYVKAQQQSGETLVSLLLNDPNNRNTRVIFNSKEAGSNPPQLVIQVTNSAARLSQEEVLSEVQEKQPSSIFPNPVKDHFTVSLSPNHGANISFEMVNAAGKSHSIPAPQNVKPGESAEFNIAGQLFQTGIYLLKVKSDAFTEVIRVLKAE</sequence>
<comment type="subcellular location">
    <subcellularLocation>
        <location evidence="1">Secreted</location>
    </subcellularLocation>
</comment>
<evidence type="ECO:0000256" key="1">
    <source>
        <dbReference type="ARBA" id="ARBA00004613"/>
    </source>
</evidence>
<evidence type="ECO:0000259" key="4">
    <source>
        <dbReference type="Pfam" id="PF11721"/>
    </source>
</evidence>
<dbReference type="InterPro" id="IPR008979">
    <property type="entry name" value="Galactose-bd-like_sf"/>
</dbReference>
<dbReference type="Gene3D" id="2.80.10.50">
    <property type="match status" value="1"/>
</dbReference>
<protein>
    <submittedName>
        <fullName evidence="7">DNRLRE domain-containing protein</fullName>
    </submittedName>
</protein>
<reference evidence="7 8" key="1">
    <citation type="submission" date="2020-06" db="EMBL/GenBank/DDBJ databases">
        <title>Dyadobacter sandarakinus sp. nov., isolated from the soil of the Arctic Yellow River Station.</title>
        <authorList>
            <person name="Zhang Y."/>
            <person name="Peng F."/>
        </authorList>
    </citation>
    <scope>NUCLEOTIDE SEQUENCE [LARGE SCALE GENOMIC DNA]</scope>
    <source>
        <strain evidence="7 8">Q3-56</strain>
    </source>
</reference>
<dbReference type="Proteomes" id="UP000612680">
    <property type="component" value="Chromosome"/>
</dbReference>
<keyword evidence="3" id="KW-0732">Signal</keyword>
<evidence type="ECO:0000313" key="7">
    <source>
        <dbReference type="EMBL" id="QRR00822.1"/>
    </source>
</evidence>
<gene>
    <name evidence="7" type="ORF">HWI92_07820</name>
</gene>
<dbReference type="PANTHER" id="PTHR42754:SF1">
    <property type="entry name" value="LIPOPROTEIN"/>
    <property type="match status" value="1"/>
</dbReference>
<evidence type="ECO:0000256" key="3">
    <source>
        <dbReference type="ARBA" id="ARBA00022729"/>
    </source>
</evidence>
<dbReference type="NCBIfam" id="NF033679">
    <property type="entry name" value="DNRLRE_dom"/>
    <property type="match status" value="1"/>
</dbReference>
<dbReference type="InterPro" id="IPR021720">
    <property type="entry name" value="Malectin_dom"/>
</dbReference>